<dbReference type="AlphaFoldDB" id="A0A510HHB9"/>
<dbReference type="GO" id="GO:0006355">
    <property type="term" value="P:regulation of DNA-templated transcription"/>
    <property type="evidence" value="ECO:0007669"/>
    <property type="project" value="InterPro"/>
</dbReference>
<keyword evidence="4" id="KW-1185">Reference proteome</keyword>
<feature type="domain" description="HTH luxR-type" evidence="2">
    <location>
        <begin position="140"/>
        <end position="205"/>
    </location>
</feature>
<accession>A0A510HHB9</accession>
<dbReference type="SUPFAM" id="SSF46894">
    <property type="entry name" value="C-terminal effector domain of the bipartite response regulators"/>
    <property type="match status" value="1"/>
</dbReference>
<dbReference type="Gene3D" id="3.40.50.2300">
    <property type="match status" value="1"/>
</dbReference>
<dbReference type="Pfam" id="PF00196">
    <property type="entry name" value="GerE"/>
    <property type="match status" value="1"/>
</dbReference>
<proteinExistence type="predicted"/>
<dbReference type="PROSITE" id="PS50043">
    <property type="entry name" value="HTH_LUXR_2"/>
    <property type="match status" value="1"/>
</dbReference>
<keyword evidence="1 3" id="KW-0238">DNA-binding</keyword>
<protein>
    <submittedName>
        <fullName evidence="3">DNA-binding response regulator</fullName>
    </submittedName>
</protein>
<name>A0A510HHB9_9ACTN</name>
<dbReference type="InterPro" id="IPR039420">
    <property type="entry name" value="WalR-like"/>
</dbReference>
<dbReference type="InterPro" id="IPR036388">
    <property type="entry name" value="WH-like_DNA-bd_sf"/>
</dbReference>
<dbReference type="PANTHER" id="PTHR43214">
    <property type="entry name" value="TWO-COMPONENT RESPONSE REGULATOR"/>
    <property type="match status" value="1"/>
</dbReference>
<dbReference type="CDD" id="cd06170">
    <property type="entry name" value="LuxR_C_like"/>
    <property type="match status" value="1"/>
</dbReference>
<dbReference type="Gene3D" id="1.10.10.10">
    <property type="entry name" value="Winged helix-like DNA-binding domain superfamily/Winged helix DNA-binding domain"/>
    <property type="match status" value="1"/>
</dbReference>
<gene>
    <name evidence="3" type="ORF">RxyAA322_12030</name>
</gene>
<evidence type="ECO:0000313" key="4">
    <source>
        <dbReference type="Proteomes" id="UP000318065"/>
    </source>
</evidence>
<dbReference type="EMBL" id="AP019791">
    <property type="protein sequence ID" value="BBL79349.1"/>
    <property type="molecule type" value="Genomic_DNA"/>
</dbReference>
<evidence type="ECO:0000313" key="3">
    <source>
        <dbReference type="EMBL" id="BBL79349.1"/>
    </source>
</evidence>
<evidence type="ECO:0000256" key="1">
    <source>
        <dbReference type="ARBA" id="ARBA00023125"/>
    </source>
</evidence>
<sequence>MVGQVAHIKPKRLGLVWLYCPYPVLARGLIDILDPDAKVHYGESAPSRERPDIVLFCAGDAEDVGEGVHKLQEQASGASVVVFGMSSDLSVARAGLQAGAKGFVHAGMQPSQVVRALTVAASGEVAVPRDLLKDLVAGREPVDLSGLTPRQQEILKLVAEGQTNAQIGRRLFLSESTVKQHLRAAYKVLKVRNRTEAAKLIRERANWD</sequence>
<dbReference type="OrthoDB" id="9808843at2"/>
<reference evidence="3" key="1">
    <citation type="journal article" date="2019" name="Microbiol. Resour. Announc.">
        <title>Complete Genome Sequence of Rubrobacter xylanophilus Strain AA3-22, Isolated from Arima Onsen in Japan.</title>
        <authorList>
            <person name="Tomariguchi N."/>
            <person name="Miyazaki K."/>
        </authorList>
    </citation>
    <scope>NUCLEOTIDE SEQUENCE [LARGE SCALE GENOMIC DNA]</scope>
    <source>
        <strain evidence="3">AA3-22</strain>
    </source>
</reference>
<dbReference type="SMART" id="SM00421">
    <property type="entry name" value="HTH_LUXR"/>
    <property type="match status" value="1"/>
</dbReference>
<dbReference type="PRINTS" id="PR00038">
    <property type="entry name" value="HTHLUXR"/>
</dbReference>
<dbReference type="RefSeq" id="WP_143527366.1">
    <property type="nucleotide sequence ID" value="NZ_AP019791.1"/>
</dbReference>
<evidence type="ECO:0000259" key="2">
    <source>
        <dbReference type="PROSITE" id="PS50043"/>
    </source>
</evidence>
<dbReference type="Proteomes" id="UP000318065">
    <property type="component" value="Chromosome"/>
</dbReference>
<dbReference type="InterPro" id="IPR016032">
    <property type="entry name" value="Sig_transdc_resp-reg_C-effctor"/>
</dbReference>
<organism evidence="3 4">
    <name type="scientific">Rubrobacter xylanophilus</name>
    <dbReference type="NCBI Taxonomy" id="49319"/>
    <lineage>
        <taxon>Bacteria</taxon>
        <taxon>Bacillati</taxon>
        <taxon>Actinomycetota</taxon>
        <taxon>Rubrobacteria</taxon>
        <taxon>Rubrobacterales</taxon>
        <taxon>Rubrobacteraceae</taxon>
        <taxon>Rubrobacter</taxon>
    </lineage>
</organism>
<dbReference type="GO" id="GO:0003677">
    <property type="term" value="F:DNA binding"/>
    <property type="evidence" value="ECO:0007669"/>
    <property type="project" value="UniProtKB-KW"/>
</dbReference>
<dbReference type="InterPro" id="IPR000792">
    <property type="entry name" value="Tscrpt_reg_LuxR_C"/>
</dbReference>